<organism evidence="3 4">
    <name type="scientific">Parasphingopyxis marina</name>
    <dbReference type="NCBI Taxonomy" id="2761622"/>
    <lineage>
        <taxon>Bacteria</taxon>
        <taxon>Pseudomonadati</taxon>
        <taxon>Pseudomonadota</taxon>
        <taxon>Alphaproteobacteria</taxon>
        <taxon>Sphingomonadales</taxon>
        <taxon>Sphingomonadaceae</taxon>
        <taxon>Parasphingopyxis</taxon>
    </lineage>
</organism>
<keyword evidence="2" id="KW-0812">Transmembrane</keyword>
<keyword evidence="2" id="KW-1133">Transmembrane helix</keyword>
<evidence type="ECO:0000313" key="3">
    <source>
        <dbReference type="EMBL" id="MBC2776833.1"/>
    </source>
</evidence>
<keyword evidence="4" id="KW-1185">Reference proteome</keyword>
<feature type="region of interest" description="Disordered" evidence="1">
    <location>
        <begin position="108"/>
        <end position="134"/>
    </location>
</feature>
<gene>
    <name evidence="3" type="ORF">H6P80_04290</name>
</gene>
<dbReference type="AlphaFoldDB" id="A0A842HWJ5"/>
<protein>
    <submittedName>
        <fullName evidence="3">Uncharacterized protein</fullName>
    </submittedName>
</protein>
<feature type="region of interest" description="Disordered" evidence="1">
    <location>
        <begin position="1"/>
        <end position="22"/>
    </location>
</feature>
<reference evidence="3 4" key="1">
    <citation type="submission" date="2020-08" db="EMBL/GenBank/DDBJ databases">
        <title>Draft genome sequence of Parasphingopyxis sp. GrpM-11.</title>
        <authorList>
            <person name="Oh J."/>
            <person name="Roh D.-H."/>
        </authorList>
    </citation>
    <scope>NUCLEOTIDE SEQUENCE [LARGE SCALE GENOMIC DNA]</scope>
    <source>
        <strain evidence="3 4">GrpM-11</strain>
    </source>
</reference>
<feature type="compositionally biased region" description="Low complexity" evidence="1">
    <location>
        <begin position="110"/>
        <end position="124"/>
    </location>
</feature>
<dbReference type="RefSeq" id="WP_185800083.1">
    <property type="nucleotide sequence ID" value="NZ_JACJVJ010000001.1"/>
</dbReference>
<sequence>MTNTDKPAALPGADMTSPVDLPPIEGGEAHPLLWASTAIAVASAFLLLFNASALRSWAYEREPGPVNERVVGYAEGWFAVTERFYLDRPVAAMSGWWDAMKAIGFRGSDAEAAPEPAEPEPVAAEEPRPGFTVQ</sequence>
<comment type="caution">
    <text evidence="3">The sequence shown here is derived from an EMBL/GenBank/DDBJ whole genome shotgun (WGS) entry which is preliminary data.</text>
</comment>
<evidence type="ECO:0000313" key="4">
    <source>
        <dbReference type="Proteomes" id="UP000564378"/>
    </source>
</evidence>
<feature type="transmembrane region" description="Helical" evidence="2">
    <location>
        <begin position="32"/>
        <end position="51"/>
    </location>
</feature>
<proteinExistence type="predicted"/>
<name>A0A842HWJ5_9SPHN</name>
<evidence type="ECO:0000256" key="1">
    <source>
        <dbReference type="SAM" id="MobiDB-lite"/>
    </source>
</evidence>
<accession>A0A842HWJ5</accession>
<evidence type="ECO:0000256" key="2">
    <source>
        <dbReference type="SAM" id="Phobius"/>
    </source>
</evidence>
<dbReference type="EMBL" id="JACJVJ010000001">
    <property type="protein sequence ID" value="MBC2776833.1"/>
    <property type="molecule type" value="Genomic_DNA"/>
</dbReference>
<dbReference type="Proteomes" id="UP000564378">
    <property type="component" value="Unassembled WGS sequence"/>
</dbReference>
<keyword evidence="2" id="KW-0472">Membrane</keyword>